<evidence type="ECO:0000313" key="1">
    <source>
        <dbReference type="EnsemblProtists" id="EOD20110"/>
    </source>
</evidence>
<proteinExistence type="predicted"/>
<dbReference type="Proteomes" id="UP000013827">
    <property type="component" value="Unassembled WGS sequence"/>
</dbReference>
<evidence type="ECO:0000313" key="2">
    <source>
        <dbReference type="Proteomes" id="UP000013827"/>
    </source>
</evidence>
<keyword evidence="2" id="KW-1185">Reference proteome</keyword>
<dbReference type="GeneID" id="17265608"/>
<dbReference type="KEGG" id="ehx:EMIHUDRAFT_436032"/>
<dbReference type="AlphaFoldDB" id="A0A0D3J9C5"/>
<reference evidence="2" key="1">
    <citation type="journal article" date="2013" name="Nature">
        <title>Pan genome of the phytoplankton Emiliania underpins its global distribution.</title>
        <authorList>
            <person name="Read B.A."/>
            <person name="Kegel J."/>
            <person name="Klute M.J."/>
            <person name="Kuo A."/>
            <person name="Lefebvre S.C."/>
            <person name="Maumus F."/>
            <person name="Mayer C."/>
            <person name="Miller J."/>
            <person name="Monier A."/>
            <person name="Salamov A."/>
            <person name="Young J."/>
            <person name="Aguilar M."/>
            <person name="Claverie J.M."/>
            <person name="Frickenhaus S."/>
            <person name="Gonzalez K."/>
            <person name="Herman E.K."/>
            <person name="Lin Y.C."/>
            <person name="Napier J."/>
            <person name="Ogata H."/>
            <person name="Sarno A.F."/>
            <person name="Shmutz J."/>
            <person name="Schroeder D."/>
            <person name="de Vargas C."/>
            <person name="Verret F."/>
            <person name="von Dassow P."/>
            <person name="Valentin K."/>
            <person name="Van de Peer Y."/>
            <person name="Wheeler G."/>
            <person name="Dacks J.B."/>
            <person name="Delwiche C.F."/>
            <person name="Dyhrman S.T."/>
            <person name="Glockner G."/>
            <person name="John U."/>
            <person name="Richards T."/>
            <person name="Worden A.Z."/>
            <person name="Zhang X."/>
            <person name="Grigoriev I.V."/>
            <person name="Allen A.E."/>
            <person name="Bidle K."/>
            <person name="Borodovsky M."/>
            <person name="Bowler C."/>
            <person name="Brownlee C."/>
            <person name="Cock J.M."/>
            <person name="Elias M."/>
            <person name="Gladyshev V.N."/>
            <person name="Groth M."/>
            <person name="Guda C."/>
            <person name="Hadaegh A."/>
            <person name="Iglesias-Rodriguez M.D."/>
            <person name="Jenkins J."/>
            <person name="Jones B.M."/>
            <person name="Lawson T."/>
            <person name="Leese F."/>
            <person name="Lindquist E."/>
            <person name="Lobanov A."/>
            <person name="Lomsadze A."/>
            <person name="Malik S.B."/>
            <person name="Marsh M.E."/>
            <person name="Mackinder L."/>
            <person name="Mock T."/>
            <person name="Mueller-Roeber B."/>
            <person name="Pagarete A."/>
            <person name="Parker M."/>
            <person name="Probert I."/>
            <person name="Quesneville H."/>
            <person name="Raines C."/>
            <person name="Rensing S.A."/>
            <person name="Riano-Pachon D.M."/>
            <person name="Richier S."/>
            <person name="Rokitta S."/>
            <person name="Shiraiwa Y."/>
            <person name="Soanes D.M."/>
            <person name="van der Giezen M."/>
            <person name="Wahlund T.M."/>
            <person name="Williams B."/>
            <person name="Wilson W."/>
            <person name="Wolfe G."/>
            <person name="Wurch L.L."/>
        </authorList>
    </citation>
    <scope>NUCLEOTIDE SEQUENCE</scope>
</reference>
<reference evidence="1" key="2">
    <citation type="submission" date="2024-10" db="UniProtKB">
        <authorList>
            <consortium name="EnsemblProtists"/>
        </authorList>
    </citation>
    <scope>IDENTIFICATION</scope>
</reference>
<sequence length="199" mass="22390">MSYDLVKWIAGSRLVYDFWHNASARFEPPYWVKGEDSAFGFFAHIAPFPELTPLHWGWDIVHDGWEFRDDAERGLCTSSVSSKSLVVHSMHSRMDFELVRAQFRERCNATCEQTALPFAVDGLRDLCGRNGNIPKAYAKCANAGHKAIDGPPNDVRVPASRPRRTCNNKLRETNVPFIASREEGGTIECVAEQAKSIFA</sequence>
<dbReference type="EnsemblProtists" id="EOD20110">
    <property type="protein sequence ID" value="EOD20110"/>
    <property type="gene ID" value="EMIHUDRAFT_436032"/>
</dbReference>
<organism evidence="1 2">
    <name type="scientific">Emiliania huxleyi (strain CCMP1516)</name>
    <dbReference type="NCBI Taxonomy" id="280463"/>
    <lineage>
        <taxon>Eukaryota</taxon>
        <taxon>Haptista</taxon>
        <taxon>Haptophyta</taxon>
        <taxon>Prymnesiophyceae</taxon>
        <taxon>Isochrysidales</taxon>
        <taxon>Noelaerhabdaceae</taxon>
        <taxon>Emiliania</taxon>
    </lineage>
</organism>
<dbReference type="RefSeq" id="XP_005772539.1">
    <property type="nucleotide sequence ID" value="XM_005772482.1"/>
</dbReference>
<dbReference type="PaxDb" id="2903-EOD20110"/>
<protein>
    <submittedName>
        <fullName evidence="1">Uncharacterized protein</fullName>
    </submittedName>
</protein>
<name>A0A0D3J9C5_EMIH1</name>
<dbReference type="HOGENOM" id="CLU_1374465_0_0_1"/>
<accession>A0A0D3J9C5</accession>